<dbReference type="AlphaFoldDB" id="A0A4C1VNZ6"/>
<feature type="region of interest" description="Disordered" evidence="1">
    <location>
        <begin position="62"/>
        <end position="81"/>
    </location>
</feature>
<evidence type="ECO:0000256" key="1">
    <source>
        <dbReference type="SAM" id="MobiDB-lite"/>
    </source>
</evidence>
<comment type="caution">
    <text evidence="2">The sequence shown here is derived from an EMBL/GenBank/DDBJ whole genome shotgun (WGS) entry which is preliminary data.</text>
</comment>
<dbReference type="EMBL" id="BGZK01000379">
    <property type="protein sequence ID" value="GBP40260.1"/>
    <property type="molecule type" value="Genomic_DNA"/>
</dbReference>
<evidence type="ECO:0000313" key="2">
    <source>
        <dbReference type="EMBL" id="GBP40260.1"/>
    </source>
</evidence>
<keyword evidence="3" id="KW-1185">Reference proteome</keyword>
<accession>A0A4C1VNZ6</accession>
<gene>
    <name evidence="2" type="ORF">EVAR_83950_1</name>
</gene>
<dbReference type="Proteomes" id="UP000299102">
    <property type="component" value="Unassembled WGS sequence"/>
</dbReference>
<sequence length="81" mass="8925">MIILSCFTLDQEKPLLILNFPKVHSAASLFSHEGKRDGAPGKTYVSIELRRADEERELTEIVPSPRTTAAPESEECGGVQI</sequence>
<name>A0A4C1VNZ6_EUMVA</name>
<proteinExistence type="predicted"/>
<protein>
    <submittedName>
        <fullName evidence="2">Uncharacterized protein</fullName>
    </submittedName>
</protein>
<evidence type="ECO:0000313" key="3">
    <source>
        <dbReference type="Proteomes" id="UP000299102"/>
    </source>
</evidence>
<reference evidence="2 3" key="1">
    <citation type="journal article" date="2019" name="Commun. Biol.">
        <title>The bagworm genome reveals a unique fibroin gene that provides high tensile strength.</title>
        <authorList>
            <person name="Kono N."/>
            <person name="Nakamura H."/>
            <person name="Ohtoshi R."/>
            <person name="Tomita M."/>
            <person name="Numata K."/>
            <person name="Arakawa K."/>
        </authorList>
    </citation>
    <scope>NUCLEOTIDE SEQUENCE [LARGE SCALE GENOMIC DNA]</scope>
</reference>
<organism evidence="2 3">
    <name type="scientific">Eumeta variegata</name>
    <name type="common">Bagworm moth</name>
    <name type="synonym">Eumeta japonica</name>
    <dbReference type="NCBI Taxonomy" id="151549"/>
    <lineage>
        <taxon>Eukaryota</taxon>
        <taxon>Metazoa</taxon>
        <taxon>Ecdysozoa</taxon>
        <taxon>Arthropoda</taxon>
        <taxon>Hexapoda</taxon>
        <taxon>Insecta</taxon>
        <taxon>Pterygota</taxon>
        <taxon>Neoptera</taxon>
        <taxon>Endopterygota</taxon>
        <taxon>Lepidoptera</taxon>
        <taxon>Glossata</taxon>
        <taxon>Ditrysia</taxon>
        <taxon>Tineoidea</taxon>
        <taxon>Psychidae</taxon>
        <taxon>Oiketicinae</taxon>
        <taxon>Eumeta</taxon>
    </lineage>
</organism>